<dbReference type="SUPFAM" id="SSF46785">
    <property type="entry name" value="Winged helix' DNA-binding domain"/>
    <property type="match status" value="1"/>
</dbReference>
<dbReference type="InterPro" id="IPR036390">
    <property type="entry name" value="WH_DNA-bd_sf"/>
</dbReference>
<dbReference type="InterPro" id="IPR036388">
    <property type="entry name" value="WH-like_DNA-bd_sf"/>
</dbReference>
<gene>
    <name evidence="3" type="ORF">BJ972_002471</name>
</gene>
<dbReference type="Pfam" id="PF01047">
    <property type="entry name" value="MarR"/>
    <property type="match status" value="1"/>
</dbReference>
<dbReference type="AlphaFoldDB" id="A0A852S6C0"/>
<protein>
    <submittedName>
        <fullName evidence="3">DNA-binding MarR family transcriptional regulator</fullName>
    </submittedName>
</protein>
<reference evidence="3 4" key="1">
    <citation type="submission" date="2020-07" db="EMBL/GenBank/DDBJ databases">
        <title>Sequencing the genomes of 1000 actinobacteria strains.</title>
        <authorList>
            <person name="Klenk H.-P."/>
        </authorList>
    </citation>
    <scope>NUCLEOTIDE SEQUENCE [LARGE SCALE GENOMIC DNA]</scope>
    <source>
        <strain evidence="3 4">DSM 23870</strain>
    </source>
</reference>
<dbReference type="GO" id="GO:0003700">
    <property type="term" value="F:DNA-binding transcription factor activity"/>
    <property type="evidence" value="ECO:0007669"/>
    <property type="project" value="InterPro"/>
</dbReference>
<dbReference type="SMART" id="SM00347">
    <property type="entry name" value="HTH_MARR"/>
    <property type="match status" value="1"/>
</dbReference>
<proteinExistence type="predicted"/>
<evidence type="ECO:0000256" key="1">
    <source>
        <dbReference type="ARBA" id="ARBA00004496"/>
    </source>
</evidence>
<dbReference type="GO" id="GO:0005737">
    <property type="term" value="C:cytoplasm"/>
    <property type="evidence" value="ECO:0007669"/>
    <property type="project" value="UniProtKB-SubCell"/>
</dbReference>
<dbReference type="GO" id="GO:0006950">
    <property type="term" value="P:response to stress"/>
    <property type="evidence" value="ECO:0007669"/>
    <property type="project" value="TreeGrafter"/>
</dbReference>
<dbReference type="PANTHER" id="PTHR33164:SF5">
    <property type="entry name" value="ORGANIC HYDROPEROXIDE RESISTANCE TRANSCRIPTIONAL REGULATOR"/>
    <property type="match status" value="1"/>
</dbReference>
<comment type="subcellular location">
    <subcellularLocation>
        <location evidence="1">Cytoplasm</location>
    </subcellularLocation>
</comment>
<accession>A0A852S6C0</accession>
<dbReference type="PANTHER" id="PTHR33164">
    <property type="entry name" value="TRANSCRIPTIONAL REGULATOR, MARR FAMILY"/>
    <property type="match status" value="1"/>
</dbReference>
<evidence type="ECO:0000313" key="4">
    <source>
        <dbReference type="Proteomes" id="UP000581087"/>
    </source>
</evidence>
<feature type="domain" description="HTH marR-type" evidence="2">
    <location>
        <begin position="11"/>
        <end position="141"/>
    </location>
</feature>
<dbReference type="Proteomes" id="UP000581087">
    <property type="component" value="Unassembled WGS sequence"/>
</dbReference>
<name>A0A852S6C0_9MICO</name>
<dbReference type="InterPro" id="IPR039422">
    <property type="entry name" value="MarR/SlyA-like"/>
</dbReference>
<dbReference type="Gene3D" id="1.10.10.10">
    <property type="entry name" value="Winged helix-like DNA-binding domain superfamily/Winged helix DNA-binding domain"/>
    <property type="match status" value="1"/>
</dbReference>
<sequence length="154" mass="16688">MLVIMADNPLDDMLCFSLYAASRSVSQAYRAVLAEHDITYPQFLVLVSLHQSGEASVGELGAMMHLDSGTLSPLLQRLESRGYLTRERRPGNERVVVVALTPEGVTLRREVIAAVDCLAAAYGIEPGELGALLATLQRITTNMTELTATRKAVS</sequence>
<dbReference type="GO" id="GO:0003677">
    <property type="term" value="F:DNA binding"/>
    <property type="evidence" value="ECO:0007669"/>
    <property type="project" value="UniProtKB-KW"/>
</dbReference>
<dbReference type="EMBL" id="JACCBI010000001">
    <property type="protein sequence ID" value="NYD67952.1"/>
    <property type="molecule type" value="Genomic_DNA"/>
</dbReference>
<evidence type="ECO:0000259" key="2">
    <source>
        <dbReference type="PROSITE" id="PS50995"/>
    </source>
</evidence>
<evidence type="ECO:0000313" key="3">
    <source>
        <dbReference type="EMBL" id="NYD67952.1"/>
    </source>
</evidence>
<dbReference type="RefSeq" id="WP_241830669.1">
    <property type="nucleotide sequence ID" value="NZ_JACCBI010000001.1"/>
</dbReference>
<organism evidence="3 4">
    <name type="scientific">Agromyces atrinae</name>
    <dbReference type="NCBI Taxonomy" id="592376"/>
    <lineage>
        <taxon>Bacteria</taxon>
        <taxon>Bacillati</taxon>
        <taxon>Actinomycetota</taxon>
        <taxon>Actinomycetes</taxon>
        <taxon>Micrococcales</taxon>
        <taxon>Microbacteriaceae</taxon>
        <taxon>Agromyces</taxon>
    </lineage>
</organism>
<dbReference type="PROSITE" id="PS50995">
    <property type="entry name" value="HTH_MARR_2"/>
    <property type="match status" value="1"/>
</dbReference>
<dbReference type="InterPro" id="IPR000835">
    <property type="entry name" value="HTH_MarR-typ"/>
</dbReference>
<comment type="caution">
    <text evidence="3">The sequence shown here is derived from an EMBL/GenBank/DDBJ whole genome shotgun (WGS) entry which is preliminary data.</text>
</comment>
<keyword evidence="3" id="KW-0238">DNA-binding</keyword>